<name>A0A9D4FCX9_DREPO</name>
<comment type="similarity">
    <text evidence="3">Belongs to the DapA family. NanA subfamily.</text>
</comment>
<feature type="active site" description="Schiff-base intermediate with substrate" evidence="12">
    <location>
        <position position="191"/>
    </location>
</feature>
<dbReference type="PANTHER" id="PTHR12128">
    <property type="entry name" value="DIHYDRODIPICOLINATE SYNTHASE"/>
    <property type="match status" value="1"/>
</dbReference>
<evidence type="ECO:0000313" key="15">
    <source>
        <dbReference type="Proteomes" id="UP000828390"/>
    </source>
</evidence>
<keyword evidence="9" id="KW-0119">Carbohydrate metabolism</keyword>
<dbReference type="Pfam" id="PF00701">
    <property type="entry name" value="DHDPS"/>
    <property type="match status" value="1"/>
</dbReference>
<evidence type="ECO:0000256" key="9">
    <source>
        <dbReference type="ARBA" id="ARBA00023277"/>
    </source>
</evidence>
<comment type="subunit">
    <text evidence="4">Homotetramer.</text>
</comment>
<protein>
    <recommendedName>
        <fullName evidence="5">N-acetylneuraminate lyase</fullName>
        <ecNumber evidence="5">4.1.3.3</ecNumber>
    </recommendedName>
</protein>
<dbReference type="EMBL" id="JAIWYP010000007">
    <property type="protein sequence ID" value="KAH3794355.1"/>
    <property type="molecule type" value="Genomic_DNA"/>
</dbReference>
<evidence type="ECO:0000256" key="5">
    <source>
        <dbReference type="ARBA" id="ARBA00012911"/>
    </source>
</evidence>
<keyword evidence="6" id="KW-0963">Cytoplasm</keyword>
<dbReference type="PANTHER" id="PTHR12128:SF21">
    <property type="entry name" value="N-ACETYLNEURAMINATE LYASE"/>
    <property type="match status" value="1"/>
</dbReference>
<evidence type="ECO:0000256" key="4">
    <source>
        <dbReference type="ARBA" id="ARBA00011881"/>
    </source>
</evidence>
<evidence type="ECO:0000256" key="7">
    <source>
        <dbReference type="ARBA" id="ARBA00023239"/>
    </source>
</evidence>
<evidence type="ECO:0000256" key="12">
    <source>
        <dbReference type="PIRSR" id="PIRSR001365-1"/>
    </source>
</evidence>
<accession>A0A9D4FCX9</accession>
<dbReference type="GO" id="GO:0005737">
    <property type="term" value="C:cytoplasm"/>
    <property type="evidence" value="ECO:0007669"/>
    <property type="project" value="UniProtKB-SubCell"/>
</dbReference>
<comment type="pathway">
    <text evidence="2">Amino-sugar metabolism; N-acetylneuraminate degradation.</text>
</comment>
<evidence type="ECO:0000256" key="2">
    <source>
        <dbReference type="ARBA" id="ARBA00004878"/>
    </source>
</evidence>
<keyword evidence="7 11" id="KW-0456">Lyase</keyword>
<keyword evidence="15" id="KW-1185">Reference proteome</keyword>
<comment type="subcellular location">
    <subcellularLocation>
        <location evidence="1">Cytoplasm</location>
    </subcellularLocation>
</comment>
<dbReference type="SUPFAM" id="SSF51569">
    <property type="entry name" value="Aldolase"/>
    <property type="match status" value="1"/>
</dbReference>
<dbReference type="AlphaFoldDB" id="A0A9D4FCX9"/>
<evidence type="ECO:0000256" key="10">
    <source>
        <dbReference type="ARBA" id="ARBA00044906"/>
    </source>
</evidence>
<gene>
    <name evidence="14" type="ORF">DPMN_147888</name>
</gene>
<evidence type="ECO:0000256" key="8">
    <source>
        <dbReference type="ARBA" id="ARBA00023270"/>
    </source>
</evidence>
<reference evidence="14" key="2">
    <citation type="submission" date="2020-11" db="EMBL/GenBank/DDBJ databases">
        <authorList>
            <person name="McCartney M.A."/>
            <person name="Auch B."/>
            <person name="Kono T."/>
            <person name="Mallez S."/>
            <person name="Becker A."/>
            <person name="Gohl D.M."/>
            <person name="Silverstein K.A.T."/>
            <person name="Koren S."/>
            <person name="Bechman K.B."/>
            <person name="Herman A."/>
            <person name="Abrahante J.E."/>
            <person name="Garbe J."/>
        </authorList>
    </citation>
    <scope>NUCLEOTIDE SEQUENCE</scope>
    <source>
        <strain evidence="14">Duluth1</strain>
        <tissue evidence="14">Whole animal</tissue>
    </source>
</reference>
<organism evidence="14 15">
    <name type="scientific">Dreissena polymorpha</name>
    <name type="common">Zebra mussel</name>
    <name type="synonym">Mytilus polymorpha</name>
    <dbReference type="NCBI Taxonomy" id="45954"/>
    <lineage>
        <taxon>Eukaryota</taxon>
        <taxon>Metazoa</taxon>
        <taxon>Spiralia</taxon>
        <taxon>Lophotrochozoa</taxon>
        <taxon>Mollusca</taxon>
        <taxon>Bivalvia</taxon>
        <taxon>Autobranchia</taxon>
        <taxon>Heteroconchia</taxon>
        <taxon>Euheterodonta</taxon>
        <taxon>Imparidentia</taxon>
        <taxon>Neoheterodontei</taxon>
        <taxon>Myida</taxon>
        <taxon>Dreissenoidea</taxon>
        <taxon>Dreissenidae</taxon>
        <taxon>Dreissena</taxon>
    </lineage>
</organism>
<feature type="active site" description="Schiff-base intermediate with substrate" evidence="12">
    <location>
        <position position="161"/>
    </location>
</feature>
<sequence length="331" mass="36774">MYPLLTKVCNEIAFSKPLKKFQKTANPGLGGIYAAPCTPFNKKRDVDFDKISCSVDYLKKSRFNGLFVNGTLGEGLSLSLEERKQSLEEWMRHAEGLQLVAHIGTGNLKETQELARHAERIGVDAIAALPPTYYKPANEEQLVEYVIEVTNAAPNTPFLYYEYDVTTGLHLNIPLFLRLAKHRVPTLYGVKHTTADLNSALNCALACRRKYKIFYGTDAMYLPALSLGLDDVISVPVMGTLLHLMKTNFLNGNTKEAQKCQETALRLRNIQQEHGGGIAVAKATFELMSGIPMGCTRLPLHTLTEATKENLRADLEESGFLRGDTSSDCTW</sequence>
<evidence type="ECO:0000256" key="3">
    <source>
        <dbReference type="ARBA" id="ARBA00006324"/>
    </source>
</evidence>
<dbReference type="InterPro" id="IPR013785">
    <property type="entry name" value="Aldolase_TIM"/>
</dbReference>
<dbReference type="EC" id="4.1.3.3" evidence="5"/>
<evidence type="ECO:0000313" key="14">
    <source>
        <dbReference type="EMBL" id="KAH3794355.1"/>
    </source>
</evidence>
<dbReference type="Proteomes" id="UP000828390">
    <property type="component" value="Unassembled WGS sequence"/>
</dbReference>
<dbReference type="SMART" id="SM01130">
    <property type="entry name" value="DHDPS"/>
    <property type="match status" value="1"/>
</dbReference>
<dbReference type="Gene3D" id="3.20.20.70">
    <property type="entry name" value="Aldolase class I"/>
    <property type="match status" value="1"/>
</dbReference>
<comment type="caution">
    <text evidence="14">The sequence shown here is derived from an EMBL/GenBank/DDBJ whole genome shotgun (WGS) entry which is preliminary data.</text>
</comment>
<evidence type="ECO:0000256" key="13">
    <source>
        <dbReference type="PIRSR" id="PIRSR001365-2"/>
    </source>
</evidence>
<evidence type="ECO:0000256" key="11">
    <source>
        <dbReference type="PIRNR" id="PIRNR001365"/>
    </source>
</evidence>
<keyword evidence="8" id="KW-0704">Schiff base</keyword>
<feature type="binding site" evidence="13">
    <location>
        <position position="233"/>
    </location>
    <ligand>
        <name>pyruvate</name>
        <dbReference type="ChEBI" id="CHEBI:15361"/>
    </ligand>
</feature>
<dbReference type="InterPro" id="IPR002220">
    <property type="entry name" value="DapA-like"/>
</dbReference>
<comment type="catalytic activity">
    <reaction evidence="10">
        <text>aceneuramate = aldehydo-N-acetyl-D-mannosamine + pyruvate</text>
        <dbReference type="Rhea" id="RHEA:23296"/>
        <dbReference type="ChEBI" id="CHEBI:15361"/>
        <dbReference type="ChEBI" id="CHEBI:17122"/>
        <dbReference type="ChEBI" id="CHEBI:173083"/>
        <dbReference type="EC" id="4.1.3.3"/>
    </reaction>
</comment>
<dbReference type="PRINTS" id="PR00146">
    <property type="entry name" value="DHPICSNTHASE"/>
</dbReference>
<dbReference type="GO" id="GO:0008747">
    <property type="term" value="F:N-acetylneuraminate lyase activity"/>
    <property type="evidence" value="ECO:0007669"/>
    <property type="project" value="UniProtKB-EC"/>
</dbReference>
<reference evidence="14" key="1">
    <citation type="journal article" date="2019" name="bioRxiv">
        <title>The Genome of the Zebra Mussel, Dreissena polymorpha: A Resource for Invasive Species Research.</title>
        <authorList>
            <person name="McCartney M.A."/>
            <person name="Auch B."/>
            <person name="Kono T."/>
            <person name="Mallez S."/>
            <person name="Zhang Y."/>
            <person name="Obille A."/>
            <person name="Becker A."/>
            <person name="Abrahante J.E."/>
            <person name="Garbe J."/>
            <person name="Badalamenti J.P."/>
            <person name="Herman A."/>
            <person name="Mangelson H."/>
            <person name="Liachko I."/>
            <person name="Sullivan S."/>
            <person name="Sone E.D."/>
            <person name="Koren S."/>
            <person name="Silverstein K.A.T."/>
            <person name="Beckman K.B."/>
            <person name="Gohl D.M."/>
        </authorList>
    </citation>
    <scope>NUCLEOTIDE SEQUENCE</scope>
    <source>
        <strain evidence="14">Duluth1</strain>
        <tissue evidence="14">Whole animal</tissue>
    </source>
</reference>
<dbReference type="PIRSF" id="PIRSF001365">
    <property type="entry name" value="DHDPS"/>
    <property type="match status" value="1"/>
</dbReference>
<proteinExistence type="inferred from homology"/>
<evidence type="ECO:0000256" key="6">
    <source>
        <dbReference type="ARBA" id="ARBA00022490"/>
    </source>
</evidence>
<evidence type="ECO:0000256" key="1">
    <source>
        <dbReference type="ARBA" id="ARBA00004496"/>
    </source>
</evidence>